<sequence>MLQIRLLLAFISTCSISIVFSVTHNIMKMDFQNDYGISQPNILYFILGHVVYSIVLLILYRMYQVHYPTLIDALKFALLPVIIALLPKYGISTLDHNVKLVEFIQDIGMNLLASVLIILMIRHVLFSD</sequence>
<dbReference type="RefSeq" id="WP_166524536.1">
    <property type="nucleotide sequence ID" value="NZ_JAAABI010000006.1"/>
</dbReference>
<feature type="transmembrane region" description="Helical" evidence="1">
    <location>
        <begin position="67"/>
        <end position="87"/>
    </location>
</feature>
<dbReference type="AlphaFoldDB" id="A0A964TF39"/>
<dbReference type="Proteomes" id="UP000667650">
    <property type="component" value="Unassembled WGS sequence"/>
</dbReference>
<proteinExistence type="predicted"/>
<dbReference type="EMBL" id="JAAABI010000006">
    <property type="protein sequence ID" value="NAY93126.1"/>
    <property type="molecule type" value="Genomic_DNA"/>
</dbReference>
<feature type="transmembrane region" description="Helical" evidence="1">
    <location>
        <begin position="107"/>
        <end position="125"/>
    </location>
</feature>
<name>A0A964TF39_9FLAO</name>
<reference evidence="2" key="1">
    <citation type="submission" date="2020-01" db="EMBL/GenBank/DDBJ databases">
        <title>Muricauda ochracea sp. nov., isolated from a tidal flat of Garorim bay in Korea.</title>
        <authorList>
            <person name="Kim D."/>
            <person name="Yoo Y."/>
            <person name="Kim J.-J."/>
        </authorList>
    </citation>
    <scope>NUCLEOTIDE SEQUENCE</scope>
    <source>
        <strain evidence="2">JGD-17</strain>
    </source>
</reference>
<gene>
    <name evidence="2" type="ORF">GTQ34_14515</name>
</gene>
<comment type="caution">
    <text evidence="2">The sequence shown here is derived from an EMBL/GenBank/DDBJ whole genome shotgun (WGS) entry which is preliminary data.</text>
</comment>
<protein>
    <submittedName>
        <fullName evidence="2">Uncharacterized protein</fullName>
    </submittedName>
</protein>
<keyword evidence="1" id="KW-0812">Transmembrane</keyword>
<keyword evidence="3" id="KW-1185">Reference proteome</keyword>
<evidence type="ECO:0000313" key="2">
    <source>
        <dbReference type="EMBL" id="NAY93126.1"/>
    </source>
</evidence>
<feature type="transmembrane region" description="Helical" evidence="1">
    <location>
        <begin position="42"/>
        <end position="60"/>
    </location>
</feature>
<evidence type="ECO:0000256" key="1">
    <source>
        <dbReference type="SAM" id="Phobius"/>
    </source>
</evidence>
<keyword evidence="1" id="KW-1133">Transmembrane helix</keyword>
<evidence type="ECO:0000313" key="3">
    <source>
        <dbReference type="Proteomes" id="UP000667650"/>
    </source>
</evidence>
<organism evidence="2 3">
    <name type="scientific">Flagellimonas ochracea</name>
    <dbReference type="NCBI Taxonomy" id="2696472"/>
    <lineage>
        <taxon>Bacteria</taxon>
        <taxon>Pseudomonadati</taxon>
        <taxon>Bacteroidota</taxon>
        <taxon>Flavobacteriia</taxon>
        <taxon>Flavobacteriales</taxon>
        <taxon>Flavobacteriaceae</taxon>
        <taxon>Flagellimonas</taxon>
    </lineage>
</organism>
<keyword evidence="1" id="KW-0472">Membrane</keyword>
<accession>A0A964TF39</accession>
<feature type="transmembrane region" description="Helical" evidence="1">
    <location>
        <begin position="7"/>
        <end position="27"/>
    </location>
</feature>